<dbReference type="RefSeq" id="WP_006841992.1">
    <property type="nucleotide sequence ID" value="NZ_CALESN010000066.1"/>
</dbReference>
<dbReference type="CDD" id="cd02208">
    <property type="entry name" value="cupin_RmlC-like"/>
    <property type="match status" value="1"/>
</dbReference>
<protein>
    <recommendedName>
        <fullName evidence="2">Cupin type-2 domain-containing protein</fullName>
    </recommendedName>
</protein>
<accession>A0A212JNH3</accession>
<dbReference type="InterPro" id="IPR014710">
    <property type="entry name" value="RmlC-like_jellyroll"/>
</dbReference>
<evidence type="ECO:0000259" key="2">
    <source>
        <dbReference type="Pfam" id="PF07883"/>
    </source>
</evidence>
<dbReference type="EMBL" id="FLUL01000001">
    <property type="protein sequence ID" value="SBW00958.1"/>
    <property type="molecule type" value="Genomic_DNA"/>
</dbReference>
<dbReference type="Gene3D" id="2.60.120.10">
    <property type="entry name" value="Jelly Rolls"/>
    <property type="match status" value="1"/>
</dbReference>
<dbReference type="InterPro" id="IPR011051">
    <property type="entry name" value="RmlC_Cupin_sf"/>
</dbReference>
<dbReference type="Pfam" id="PF07883">
    <property type="entry name" value="Cupin_2"/>
    <property type="match status" value="1"/>
</dbReference>
<keyword evidence="1" id="KW-0479">Metal-binding</keyword>
<evidence type="ECO:0000256" key="1">
    <source>
        <dbReference type="ARBA" id="ARBA00022723"/>
    </source>
</evidence>
<sequence>MGRAVDKNSAPHYFWGDKCSSWILMSRDSLSVKIETMPANTRETLHYHSLARQFFFVTKGTAIFYVEGEREVVNEQQGILIEPMVKHYIANETSEPIDFLLVSQPDNDSTNDRTDCE</sequence>
<dbReference type="PANTHER" id="PTHR35848">
    <property type="entry name" value="OXALATE-BINDING PROTEIN"/>
    <property type="match status" value="1"/>
</dbReference>
<organism evidence="3">
    <name type="scientific">uncultured Dysgonomonas sp</name>
    <dbReference type="NCBI Taxonomy" id="206096"/>
    <lineage>
        <taxon>Bacteria</taxon>
        <taxon>Pseudomonadati</taxon>
        <taxon>Bacteroidota</taxon>
        <taxon>Bacteroidia</taxon>
        <taxon>Bacteroidales</taxon>
        <taxon>Dysgonomonadaceae</taxon>
        <taxon>Dysgonomonas</taxon>
        <taxon>environmental samples</taxon>
    </lineage>
</organism>
<gene>
    <name evidence="3" type="ORF">KL86DYS2_11943</name>
</gene>
<feature type="domain" description="Cupin type-2" evidence="2">
    <location>
        <begin position="34"/>
        <end position="102"/>
    </location>
</feature>
<reference evidence="3" key="1">
    <citation type="submission" date="2016-04" db="EMBL/GenBank/DDBJ databases">
        <authorList>
            <person name="Evans L.H."/>
            <person name="Alamgir A."/>
            <person name="Owens N."/>
            <person name="Weber N.D."/>
            <person name="Virtaneva K."/>
            <person name="Barbian K."/>
            <person name="Babar A."/>
            <person name="Rosenke K."/>
        </authorList>
    </citation>
    <scope>NUCLEOTIDE SEQUENCE</scope>
    <source>
        <strain evidence="3">86-2</strain>
    </source>
</reference>
<dbReference type="SUPFAM" id="SSF51182">
    <property type="entry name" value="RmlC-like cupins"/>
    <property type="match status" value="1"/>
</dbReference>
<dbReference type="InterPro" id="IPR051610">
    <property type="entry name" value="GPI/OXD"/>
</dbReference>
<dbReference type="AlphaFoldDB" id="A0A212JNH3"/>
<dbReference type="PANTHER" id="PTHR35848:SF9">
    <property type="entry name" value="SLL1358 PROTEIN"/>
    <property type="match status" value="1"/>
</dbReference>
<proteinExistence type="predicted"/>
<dbReference type="GO" id="GO:0046872">
    <property type="term" value="F:metal ion binding"/>
    <property type="evidence" value="ECO:0007669"/>
    <property type="project" value="UniProtKB-KW"/>
</dbReference>
<evidence type="ECO:0000313" key="3">
    <source>
        <dbReference type="EMBL" id="SBW00958.1"/>
    </source>
</evidence>
<name>A0A212JNH3_9BACT</name>
<dbReference type="InterPro" id="IPR013096">
    <property type="entry name" value="Cupin_2"/>
</dbReference>